<protein>
    <submittedName>
        <fullName evidence="2">Uncharacterized protein</fullName>
    </submittedName>
</protein>
<dbReference type="OrthoDB" id="2922289at2759"/>
<reference evidence="2 3" key="1">
    <citation type="submission" date="2016-04" db="EMBL/GenBank/DDBJ databases">
        <title>A degradative enzymes factory behind the ericoid mycorrhizal symbiosis.</title>
        <authorList>
            <consortium name="DOE Joint Genome Institute"/>
            <person name="Martino E."/>
            <person name="Morin E."/>
            <person name="Grelet G."/>
            <person name="Kuo A."/>
            <person name="Kohler A."/>
            <person name="Daghino S."/>
            <person name="Barry K."/>
            <person name="Choi C."/>
            <person name="Cichocki N."/>
            <person name="Clum A."/>
            <person name="Copeland A."/>
            <person name="Hainaut M."/>
            <person name="Haridas S."/>
            <person name="Labutti K."/>
            <person name="Lindquist E."/>
            <person name="Lipzen A."/>
            <person name="Khouja H.-R."/>
            <person name="Murat C."/>
            <person name="Ohm R."/>
            <person name="Olson A."/>
            <person name="Spatafora J."/>
            <person name="Veneault-Fourrey C."/>
            <person name="Henrissat B."/>
            <person name="Grigoriev I."/>
            <person name="Martin F."/>
            <person name="Perotto S."/>
        </authorList>
    </citation>
    <scope>NUCLEOTIDE SEQUENCE [LARGE SCALE GENOMIC DNA]</scope>
    <source>
        <strain evidence="2 3">F</strain>
    </source>
</reference>
<evidence type="ECO:0000256" key="1">
    <source>
        <dbReference type="SAM" id="MobiDB-lite"/>
    </source>
</evidence>
<accession>A0A2J6RL74</accession>
<proteinExistence type="predicted"/>
<name>A0A2J6RL74_HYAVF</name>
<keyword evidence="3" id="KW-1185">Reference proteome</keyword>
<dbReference type="EMBL" id="KZ613947">
    <property type="protein sequence ID" value="PMD39229.1"/>
    <property type="molecule type" value="Genomic_DNA"/>
</dbReference>
<evidence type="ECO:0000313" key="3">
    <source>
        <dbReference type="Proteomes" id="UP000235786"/>
    </source>
</evidence>
<feature type="region of interest" description="Disordered" evidence="1">
    <location>
        <begin position="1"/>
        <end position="29"/>
    </location>
</feature>
<dbReference type="PANTHER" id="PTHR40788:SF2">
    <property type="entry name" value="CLR5 DOMAIN-CONTAINING PROTEIN"/>
    <property type="match status" value="1"/>
</dbReference>
<gene>
    <name evidence="2" type="ORF">L207DRAFT_513714</name>
</gene>
<dbReference type="STRING" id="1149755.A0A2J6RL74"/>
<dbReference type="AlphaFoldDB" id="A0A2J6RL74"/>
<dbReference type="Proteomes" id="UP000235786">
    <property type="component" value="Unassembled WGS sequence"/>
</dbReference>
<feature type="region of interest" description="Disordered" evidence="1">
    <location>
        <begin position="686"/>
        <end position="724"/>
    </location>
</feature>
<organism evidence="2 3">
    <name type="scientific">Hyaloscypha variabilis (strain UAMH 11265 / GT02V1 / F)</name>
    <name type="common">Meliniomyces variabilis</name>
    <dbReference type="NCBI Taxonomy" id="1149755"/>
    <lineage>
        <taxon>Eukaryota</taxon>
        <taxon>Fungi</taxon>
        <taxon>Dikarya</taxon>
        <taxon>Ascomycota</taxon>
        <taxon>Pezizomycotina</taxon>
        <taxon>Leotiomycetes</taxon>
        <taxon>Helotiales</taxon>
        <taxon>Hyaloscyphaceae</taxon>
        <taxon>Hyaloscypha</taxon>
        <taxon>Hyaloscypha variabilis</taxon>
    </lineage>
</organism>
<sequence>MDDVLRPPQLDELGLPLGWDSQGGGGEDVSDEMMQRFVAGDFSDLNLPQPSSFPTPAEVQREARERSTEALSSWNKLRQILERHEDVIRKRWMKKTKTQRTAIVLKAWPNMSPAHRPDYEAMRKENPSVKRPEGTRFREAYMWPNINIEDLTKGKTLLLLLNSRGRNTPQMFAHADFEAMRVGHVSGACMPPFLNLYTMLLEGEAVETYGRLVSWNDDEDAMMKTFNGLGFLPGMGLMILEIQQRLLSFLVTCCYSILHEMDPDAMINEGVIKPEPSPLSDGAEYPTLANIAAEAPYRVPALLDFNRLKALVDAKRASVEDHIRGLREDPGYFADVLGDWSEHRQEKLLDTNRRRHPVLDEPLFWERVIGNVVTDAYGGLVVWDIISEQLTQLAALQTKYSEVITPDKTLPQEYLKALLKFRYTLEQSKKSPILQLKTGLPASPYYRSTFVREPHVPGSNMIRLQSKTKPDQLMWLFSNLWTETQLNLLGLPGLIDEIEHHIQSDPKEKAKISSWVARVFSELGLIARIRHELEIYQPWASGFDNGYAEFRDEIEKDFPRRFSVLADIHNTFQSLSVAKFGSPTDGRFYYPSDKRRTKATTQSLRKAEADLDLFWDKIDSHYKRKLGKSLDQVVHHIFKETRRPLERTPEWIEPVKEKKNKTTAQPSANQPDLNLDHHFTSLRLESEESSKFIPTEPKVKPKTRGSAQDNTEMVEEPTPAPVEDKQPVFTLKNRAFKVFKALFFNPSQNDLPGEIPWADFLFAMAATGFAPEKLYGSVWQFTPATLDVDRSIQFHEPHPAGKIPFRIARRIGRRLSRAYGWHGGMFVLE</sequence>
<evidence type="ECO:0000313" key="2">
    <source>
        <dbReference type="EMBL" id="PMD39229.1"/>
    </source>
</evidence>
<dbReference type="PANTHER" id="PTHR40788">
    <property type="entry name" value="CLR5 DOMAIN-CONTAINING PROTEIN-RELATED"/>
    <property type="match status" value="1"/>
</dbReference>